<proteinExistence type="predicted"/>
<keyword evidence="3" id="KW-1185">Reference proteome</keyword>
<feature type="region of interest" description="Disordered" evidence="2">
    <location>
        <begin position="609"/>
        <end position="631"/>
    </location>
</feature>
<sequence>MLNKEINALNIGAYIESRKKGLTKEKEELHRKSIENKPSNSNYNEITLYDSAVNQHSKVYTSSHDDDSKSCRSNPMEKIEFTRPFFNFGESENRQKKLKDERKNDYAEYLAEREKKISAYKSSLDDSYNHMVQQKKKEEEKYRIQMGDVLKESAKKKVIEFDSDEEELFQQVLQAKNRIKSADETKRVIKLNEQKRSSTFDNSHKSYPFLSIFEDHKNSLKAEKSKQYKKELEDQIKEKEKLKMRDKLQRLGRFNSVSESYENKSFANTQSTWFSAQSKDSINANDSTKLHLNRNQAPIHYQNSSVPWTNYAVSAPPVGYMPAPPVSYMAAPPVGYVNATPVNYLSTNPVGYSASQPFVYPQTKYDMFPVNGSFTAANMQLPPTEPVTDHPIFDSGGYNNGENIPRRGYNQPPGGASSAFMGSSHSTGDIDISRAKKLAYSNDLNKQMELKKLSAKKEKDERERYERKLETEVYDPWGKGGAGAPMRNAKGEIVADLRKFRNPTPAEDLNMKESNSTVITSGSDGSYDNLKVTNLKNVVSTQVSTTTTYARGAALQELKGQINNPNEKCKQDDYKMFLKQQVEEKKRRDQELKEKIRLEEEKENQRLLEQQRKMKEDFDKEKERQRQKEEELCRQNEELRLLAEQRRIKEDKKQKEPIDAHLKKETQHDNFILVPEKPTVRNNSPPVPAVIKGIKNIENIKKEKTGKEELPANLNAVHNSFSQQEALIEQLAALRKQLQEQENKVKKDLERNKSQHKIIQSSSKKHAKPFIKKGLETVLVNNVAETLPNDNKNETYNNLFDSNLLTHQEDYMREQEIRLMRLREGLEKKINDHKLSSSINNQSLLQSDSTFMSLNANTNKDVHENRYENDFKTHFKHFFDNNSGNLDNIDQRNLENLQRFSFNNVGKETVLKEH</sequence>
<dbReference type="Proteomes" id="UP001652625">
    <property type="component" value="Chromosome 12"/>
</dbReference>
<keyword evidence="1" id="KW-0175">Coiled coil</keyword>
<feature type="region of interest" description="Disordered" evidence="2">
    <location>
        <begin position="398"/>
        <end position="426"/>
    </location>
</feature>
<feature type="region of interest" description="Disordered" evidence="2">
    <location>
        <begin position="20"/>
        <end position="43"/>
    </location>
</feature>
<dbReference type="PANTHER" id="PTHR21616:SF3">
    <property type="match status" value="1"/>
</dbReference>
<evidence type="ECO:0000313" key="4">
    <source>
        <dbReference type="RefSeq" id="XP_065670798.1"/>
    </source>
</evidence>
<gene>
    <name evidence="4" type="primary">LOC100197214</name>
</gene>
<feature type="coiled-coil region" evidence="1">
    <location>
        <begin position="222"/>
        <end position="249"/>
    </location>
</feature>
<reference evidence="4" key="1">
    <citation type="submission" date="2025-08" db="UniProtKB">
        <authorList>
            <consortium name="RefSeq"/>
        </authorList>
    </citation>
    <scope>IDENTIFICATION</scope>
</reference>
<dbReference type="RefSeq" id="XP_065670798.1">
    <property type="nucleotide sequence ID" value="XM_065814726.1"/>
</dbReference>
<organism evidence="3 4">
    <name type="scientific">Hydra vulgaris</name>
    <name type="common">Hydra</name>
    <name type="synonym">Hydra attenuata</name>
    <dbReference type="NCBI Taxonomy" id="6087"/>
    <lineage>
        <taxon>Eukaryota</taxon>
        <taxon>Metazoa</taxon>
        <taxon>Cnidaria</taxon>
        <taxon>Hydrozoa</taxon>
        <taxon>Hydroidolina</taxon>
        <taxon>Anthoathecata</taxon>
        <taxon>Aplanulata</taxon>
        <taxon>Hydridae</taxon>
        <taxon>Hydra</taxon>
    </lineage>
</organism>
<dbReference type="GeneID" id="100197214"/>
<name>A0ABM4D8Y8_HYDVU</name>
<protein>
    <submittedName>
        <fullName evidence="4">Centrosome and spindle pole associated protein 1 isoform X3</fullName>
    </submittedName>
</protein>
<dbReference type="InterPro" id="IPR026708">
    <property type="entry name" value="CSPP1"/>
</dbReference>
<accession>A0ABM4D8Y8</accession>
<evidence type="ECO:0000256" key="1">
    <source>
        <dbReference type="SAM" id="Coils"/>
    </source>
</evidence>
<feature type="coiled-coil region" evidence="1">
    <location>
        <begin position="721"/>
        <end position="755"/>
    </location>
</feature>
<evidence type="ECO:0000313" key="3">
    <source>
        <dbReference type="Proteomes" id="UP001652625"/>
    </source>
</evidence>
<evidence type="ECO:0000256" key="2">
    <source>
        <dbReference type="SAM" id="MobiDB-lite"/>
    </source>
</evidence>
<feature type="compositionally biased region" description="Basic and acidic residues" evidence="2">
    <location>
        <begin position="20"/>
        <end position="35"/>
    </location>
</feature>
<dbReference type="PANTHER" id="PTHR21616">
    <property type="entry name" value="CENTROSOME SPINDLE POLE ASSOCIATED PROTEIN"/>
    <property type="match status" value="1"/>
</dbReference>